<keyword evidence="1" id="KW-0732">Signal</keyword>
<dbReference type="SUPFAM" id="SSF102405">
    <property type="entry name" value="MCP/YpsA-like"/>
    <property type="match status" value="1"/>
</dbReference>
<dbReference type="ExpressionAtlas" id="A0A0P0V764">
    <property type="expression patterns" value="baseline and differential"/>
</dbReference>
<evidence type="ECO:0000256" key="1">
    <source>
        <dbReference type="SAM" id="SignalP"/>
    </source>
</evidence>
<reference evidence="2 3" key="3">
    <citation type="journal article" date="2013" name="Rice">
        <title>Improvement of the Oryza sativa Nipponbare reference genome using next generation sequence and optical map data.</title>
        <authorList>
            <person name="Kawahara Y."/>
            <person name="de la Bastide M."/>
            <person name="Hamilton J.P."/>
            <person name="Kanamori H."/>
            <person name="McCombie W.R."/>
            <person name="Ouyang S."/>
            <person name="Schwartz D.C."/>
            <person name="Tanaka T."/>
            <person name="Wu J."/>
            <person name="Zhou S."/>
            <person name="Childs K.L."/>
            <person name="Davidson R.M."/>
            <person name="Lin H."/>
            <person name="Quesada-Ocampo L."/>
            <person name="Vaillancourt B."/>
            <person name="Sakai H."/>
            <person name="Lee S.S."/>
            <person name="Kim J."/>
            <person name="Numa H."/>
            <person name="Itoh T."/>
            <person name="Buell C.R."/>
            <person name="Matsumoto T."/>
        </authorList>
    </citation>
    <scope>NUCLEOTIDE SEQUENCE [LARGE SCALE GENOMIC DNA]</scope>
    <source>
        <strain evidence="3">cv. Nipponbare</strain>
    </source>
</reference>
<reference evidence="3" key="1">
    <citation type="journal article" date="2005" name="Nature">
        <title>The map-based sequence of the rice genome.</title>
        <authorList>
            <consortium name="International rice genome sequencing project (IRGSP)"/>
            <person name="Matsumoto T."/>
            <person name="Wu J."/>
            <person name="Kanamori H."/>
            <person name="Katayose Y."/>
            <person name="Fujisawa M."/>
            <person name="Namiki N."/>
            <person name="Mizuno H."/>
            <person name="Yamamoto K."/>
            <person name="Antonio B.A."/>
            <person name="Baba T."/>
            <person name="Sakata K."/>
            <person name="Nagamura Y."/>
            <person name="Aoki H."/>
            <person name="Arikawa K."/>
            <person name="Arita K."/>
            <person name="Bito T."/>
            <person name="Chiden Y."/>
            <person name="Fujitsuka N."/>
            <person name="Fukunaka R."/>
            <person name="Hamada M."/>
            <person name="Harada C."/>
            <person name="Hayashi A."/>
            <person name="Hijishita S."/>
            <person name="Honda M."/>
            <person name="Hosokawa S."/>
            <person name="Ichikawa Y."/>
            <person name="Idonuma A."/>
            <person name="Iijima M."/>
            <person name="Ikeda M."/>
            <person name="Ikeno M."/>
            <person name="Ito K."/>
            <person name="Ito S."/>
            <person name="Ito T."/>
            <person name="Ito Y."/>
            <person name="Ito Y."/>
            <person name="Iwabuchi A."/>
            <person name="Kamiya K."/>
            <person name="Karasawa W."/>
            <person name="Kurita K."/>
            <person name="Katagiri S."/>
            <person name="Kikuta A."/>
            <person name="Kobayashi H."/>
            <person name="Kobayashi N."/>
            <person name="Machita K."/>
            <person name="Maehara T."/>
            <person name="Masukawa M."/>
            <person name="Mizubayashi T."/>
            <person name="Mukai Y."/>
            <person name="Nagasaki H."/>
            <person name="Nagata Y."/>
            <person name="Naito S."/>
            <person name="Nakashima M."/>
            <person name="Nakama Y."/>
            <person name="Nakamichi Y."/>
            <person name="Nakamura M."/>
            <person name="Meguro A."/>
            <person name="Negishi M."/>
            <person name="Ohta I."/>
            <person name="Ohta T."/>
            <person name="Okamoto M."/>
            <person name="Ono N."/>
            <person name="Saji S."/>
            <person name="Sakaguchi M."/>
            <person name="Sakai K."/>
            <person name="Shibata M."/>
            <person name="Shimokawa T."/>
            <person name="Song J."/>
            <person name="Takazaki Y."/>
            <person name="Terasawa K."/>
            <person name="Tsugane M."/>
            <person name="Tsuji K."/>
            <person name="Ueda S."/>
            <person name="Waki K."/>
            <person name="Yamagata H."/>
            <person name="Yamamoto M."/>
            <person name="Yamamoto S."/>
            <person name="Yamane H."/>
            <person name="Yoshiki S."/>
            <person name="Yoshihara R."/>
            <person name="Yukawa K."/>
            <person name="Zhong H."/>
            <person name="Yano M."/>
            <person name="Yuan Q."/>
            <person name="Ouyang S."/>
            <person name="Liu J."/>
            <person name="Jones K.M."/>
            <person name="Gansberger K."/>
            <person name="Moffat K."/>
            <person name="Hill J."/>
            <person name="Bera J."/>
            <person name="Fadrosh D."/>
            <person name="Jin S."/>
            <person name="Johri S."/>
            <person name="Kim M."/>
            <person name="Overton L."/>
            <person name="Reardon M."/>
            <person name="Tsitrin T."/>
            <person name="Vuong H."/>
            <person name="Weaver B."/>
            <person name="Ciecko A."/>
            <person name="Tallon L."/>
            <person name="Jackson J."/>
            <person name="Pai G."/>
            <person name="Aken S.V."/>
            <person name="Utterback T."/>
            <person name="Reidmuller S."/>
            <person name="Feldblyum T."/>
            <person name="Hsiao J."/>
            <person name="Zismann V."/>
            <person name="Iobst S."/>
            <person name="de Vazeille A.R."/>
            <person name="Buell C.R."/>
            <person name="Ying K."/>
            <person name="Li Y."/>
            <person name="Lu T."/>
            <person name="Huang Y."/>
            <person name="Zhao Q."/>
            <person name="Feng Q."/>
            <person name="Zhang L."/>
            <person name="Zhu J."/>
            <person name="Weng Q."/>
            <person name="Mu J."/>
            <person name="Lu Y."/>
            <person name="Fan D."/>
            <person name="Liu Y."/>
            <person name="Guan J."/>
            <person name="Zhang Y."/>
            <person name="Yu S."/>
            <person name="Liu X."/>
            <person name="Zhang Y."/>
            <person name="Hong G."/>
            <person name="Han B."/>
            <person name="Choisne N."/>
            <person name="Demange N."/>
            <person name="Orjeda G."/>
            <person name="Samain S."/>
            <person name="Cattolico L."/>
            <person name="Pelletier E."/>
            <person name="Couloux A."/>
            <person name="Segurens B."/>
            <person name="Wincker P."/>
            <person name="D'Hont A."/>
            <person name="Scarpelli C."/>
            <person name="Weissenbach J."/>
            <person name="Salanoubat M."/>
            <person name="Quetier F."/>
            <person name="Yu Y."/>
            <person name="Kim H.R."/>
            <person name="Rambo T."/>
            <person name="Currie J."/>
            <person name="Collura K."/>
            <person name="Luo M."/>
            <person name="Yang T."/>
            <person name="Ammiraju J.S.S."/>
            <person name="Engler F."/>
            <person name="Soderlund C."/>
            <person name="Wing R.A."/>
            <person name="Palmer L.E."/>
            <person name="de la Bastide M."/>
            <person name="Spiegel L."/>
            <person name="Nascimento L."/>
            <person name="Zutavern T."/>
            <person name="O'Shaughnessy A."/>
            <person name="Dike S."/>
            <person name="Dedhia N."/>
            <person name="Preston R."/>
            <person name="Balija V."/>
            <person name="McCombie W.R."/>
            <person name="Chow T."/>
            <person name="Chen H."/>
            <person name="Chung M."/>
            <person name="Chen C."/>
            <person name="Shaw J."/>
            <person name="Wu H."/>
            <person name="Hsiao K."/>
            <person name="Chao Y."/>
            <person name="Chu M."/>
            <person name="Cheng C."/>
            <person name="Hour A."/>
            <person name="Lee P."/>
            <person name="Lin S."/>
            <person name="Lin Y."/>
            <person name="Liou J."/>
            <person name="Liu S."/>
            <person name="Hsing Y."/>
            <person name="Raghuvanshi S."/>
            <person name="Mohanty A."/>
            <person name="Bharti A.K."/>
            <person name="Gaur A."/>
            <person name="Gupta V."/>
            <person name="Kumar D."/>
            <person name="Ravi V."/>
            <person name="Vij S."/>
            <person name="Kapur A."/>
            <person name="Khurana P."/>
            <person name="Khurana P."/>
            <person name="Khurana J.P."/>
            <person name="Tyagi A.K."/>
            <person name="Gaikwad K."/>
            <person name="Singh A."/>
            <person name="Dalal V."/>
            <person name="Srivastava S."/>
            <person name="Dixit A."/>
            <person name="Pal A.K."/>
            <person name="Ghazi I.A."/>
            <person name="Yadav M."/>
            <person name="Pandit A."/>
            <person name="Bhargava A."/>
            <person name="Sureshbabu K."/>
            <person name="Batra K."/>
            <person name="Sharma T.R."/>
            <person name="Mohapatra T."/>
            <person name="Singh N.K."/>
            <person name="Messing J."/>
            <person name="Nelson A.B."/>
            <person name="Fuks G."/>
            <person name="Kavchok S."/>
            <person name="Keizer G."/>
            <person name="Linton E."/>
            <person name="Llaca V."/>
            <person name="Song R."/>
            <person name="Tanyolac B."/>
            <person name="Young S."/>
            <person name="Ho-Il K."/>
            <person name="Hahn J.H."/>
            <person name="Sangsakoo G."/>
            <person name="Vanavichit A."/>
            <person name="de Mattos Luiz.A.T."/>
            <person name="Zimmer P.D."/>
            <person name="Malone G."/>
            <person name="Dellagostin O."/>
            <person name="de Oliveira A.C."/>
            <person name="Bevan M."/>
            <person name="Bancroft I."/>
            <person name="Minx P."/>
            <person name="Cordum H."/>
            <person name="Wilson R."/>
            <person name="Cheng Z."/>
            <person name="Jin W."/>
            <person name="Jiang J."/>
            <person name="Leong S.A."/>
            <person name="Iwama H."/>
            <person name="Gojobori T."/>
            <person name="Itoh T."/>
            <person name="Niimura Y."/>
            <person name="Fujii Y."/>
            <person name="Habara T."/>
            <person name="Sakai H."/>
            <person name="Sato Y."/>
            <person name="Wilson G."/>
            <person name="Kumar K."/>
            <person name="McCouch S."/>
            <person name="Juretic N."/>
            <person name="Hoen D."/>
            <person name="Wright S."/>
            <person name="Bruskiewich R."/>
            <person name="Bureau T."/>
            <person name="Miyao A."/>
            <person name="Hirochika H."/>
            <person name="Nishikawa T."/>
            <person name="Kadowaki K."/>
            <person name="Sugiura M."/>
            <person name="Burr B."/>
            <person name="Sasaki T."/>
        </authorList>
    </citation>
    <scope>NUCLEOTIDE SEQUENCE [LARGE SCALE GENOMIC DNA]</scope>
    <source>
        <strain evidence="3">cv. Nipponbare</strain>
    </source>
</reference>
<feature type="signal peptide" evidence="1">
    <location>
        <begin position="1"/>
        <end position="16"/>
    </location>
</feature>
<feature type="non-terminal residue" evidence="2">
    <location>
        <position position="1"/>
    </location>
</feature>
<evidence type="ECO:0000313" key="2">
    <source>
        <dbReference type="EMBL" id="BAS73958.1"/>
    </source>
</evidence>
<gene>
    <name evidence="2" type="ordered locus">Os01g0708500</name>
    <name evidence="2" type="ORF">OSNPB_010708500</name>
</gene>
<feature type="chain" id="PRO_5006056206" evidence="1">
    <location>
        <begin position="17"/>
        <end position="76"/>
    </location>
</feature>
<evidence type="ECO:0000313" key="3">
    <source>
        <dbReference type="Proteomes" id="UP000059680"/>
    </source>
</evidence>
<keyword evidence="3" id="KW-1185">Reference proteome</keyword>
<accession>A0A0P0V764</accession>
<dbReference type="Gramene" id="Os01t0708500-03">
    <property type="protein sequence ID" value="Os01t0708500-03"/>
    <property type="gene ID" value="Os01g0708500"/>
</dbReference>
<sequence length="76" mass="7995">FLIISLWSSWFDFCCGGCLILAQVSRGIELVYGGGSVGLMGLIAQTVLDGGCGVLGLEISAHALFIFTNGTVWINL</sequence>
<protein>
    <submittedName>
        <fullName evidence="2">Os01g0708500 protein</fullName>
    </submittedName>
</protein>
<proteinExistence type="predicted"/>
<name>A0A0P0V764_ORYSJ</name>
<reference evidence="2 3" key="2">
    <citation type="journal article" date="2013" name="Plant Cell Physiol.">
        <title>Rice Annotation Project Database (RAP-DB): an integrative and interactive database for rice genomics.</title>
        <authorList>
            <person name="Sakai H."/>
            <person name="Lee S.S."/>
            <person name="Tanaka T."/>
            <person name="Numa H."/>
            <person name="Kim J."/>
            <person name="Kawahara Y."/>
            <person name="Wakimoto H."/>
            <person name="Yang C.C."/>
            <person name="Iwamoto M."/>
            <person name="Abe T."/>
            <person name="Yamada Y."/>
            <person name="Muto A."/>
            <person name="Inokuchi H."/>
            <person name="Ikemura T."/>
            <person name="Matsumoto T."/>
            <person name="Sasaki T."/>
            <person name="Itoh T."/>
        </authorList>
    </citation>
    <scope>NUCLEOTIDE SEQUENCE [LARGE SCALE GENOMIC DNA]</scope>
    <source>
        <strain evidence="3">cv. Nipponbare</strain>
    </source>
</reference>
<dbReference type="Proteomes" id="UP000059680">
    <property type="component" value="Chromosome 1"/>
</dbReference>
<organism evidence="2 3">
    <name type="scientific">Oryza sativa subsp. japonica</name>
    <name type="common">Rice</name>
    <dbReference type="NCBI Taxonomy" id="39947"/>
    <lineage>
        <taxon>Eukaryota</taxon>
        <taxon>Viridiplantae</taxon>
        <taxon>Streptophyta</taxon>
        <taxon>Embryophyta</taxon>
        <taxon>Tracheophyta</taxon>
        <taxon>Spermatophyta</taxon>
        <taxon>Magnoliopsida</taxon>
        <taxon>Liliopsida</taxon>
        <taxon>Poales</taxon>
        <taxon>Poaceae</taxon>
        <taxon>BOP clade</taxon>
        <taxon>Oryzoideae</taxon>
        <taxon>Oryzeae</taxon>
        <taxon>Oryzinae</taxon>
        <taxon>Oryza</taxon>
        <taxon>Oryza sativa</taxon>
    </lineage>
</organism>
<dbReference type="AlphaFoldDB" id="A0A0P0V764"/>
<dbReference type="Gene3D" id="3.40.50.450">
    <property type="match status" value="1"/>
</dbReference>
<dbReference type="EMBL" id="AP014957">
    <property type="protein sequence ID" value="BAS73958.1"/>
    <property type="molecule type" value="Genomic_DNA"/>
</dbReference>